<accession>A0A2N0ZG00</accession>
<dbReference type="Proteomes" id="UP000233343">
    <property type="component" value="Unassembled WGS sequence"/>
</dbReference>
<protein>
    <recommendedName>
        <fullName evidence="3">N-acetyltransferase domain-containing protein</fullName>
    </recommendedName>
</protein>
<proteinExistence type="predicted"/>
<reference evidence="1 2" key="1">
    <citation type="journal article" date="2010" name="Int. J. Syst. Evol. Microbiol.">
        <title>Bacillus horneckiae sp. nov., isolated from a spacecraft-assembly clean room.</title>
        <authorList>
            <person name="Vaishampayan P."/>
            <person name="Probst A."/>
            <person name="Krishnamurthi S."/>
            <person name="Ghosh S."/>
            <person name="Osman S."/>
            <person name="McDowall A."/>
            <person name="Ruckmani A."/>
            <person name="Mayilraj S."/>
            <person name="Venkateswaran K."/>
        </authorList>
    </citation>
    <scope>NUCLEOTIDE SEQUENCE [LARGE SCALE GENOMIC DNA]</scope>
    <source>
        <strain evidence="2">1PO1SC</strain>
    </source>
</reference>
<sequence length="148" mass="16507">MTTSVVKYAEQSDVNRVTEFLKEANLSTDGVAEAIDHFILMEDAQGELKAGIGVEPHGDCGLLRSLAMKSETAQEDLLYLLQQIFALAKEKELSSLFLASNKRSTLQFFLLIGFKQVEQAELPANLLESEHIQHILSVDNSFFLQFSI</sequence>
<evidence type="ECO:0008006" key="3">
    <source>
        <dbReference type="Google" id="ProtNLM"/>
    </source>
</evidence>
<dbReference type="Gene3D" id="3.40.630.30">
    <property type="match status" value="1"/>
</dbReference>
<name>A0A2N0ZG00_9BACI</name>
<comment type="caution">
    <text evidence="1">The sequence shown here is derived from an EMBL/GenBank/DDBJ whole genome shotgun (WGS) entry which is preliminary data.</text>
</comment>
<dbReference type="EMBL" id="PISD01000030">
    <property type="protein sequence ID" value="PKG28428.1"/>
    <property type="molecule type" value="Genomic_DNA"/>
</dbReference>
<evidence type="ECO:0000313" key="1">
    <source>
        <dbReference type="EMBL" id="PKG28428.1"/>
    </source>
</evidence>
<evidence type="ECO:0000313" key="2">
    <source>
        <dbReference type="Proteomes" id="UP000233343"/>
    </source>
</evidence>
<dbReference type="RefSeq" id="WP_066189148.1">
    <property type="nucleotide sequence ID" value="NZ_CP194732.1"/>
</dbReference>
<gene>
    <name evidence="1" type="ORF">CWS20_14580</name>
</gene>
<dbReference type="AlphaFoldDB" id="A0A2N0ZG00"/>
<keyword evidence="2" id="KW-1185">Reference proteome</keyword>
<organism evidence="1 2">
    <name type="scientific">Cytobacillus horneckiae</name>
    <dbReference type="NCBI Taxonomy" id="549687"/>
    <lineage>
        <taxon>Bacteria</taxon>
        <taxon>Bacillati</taxon>
        <taxon>Bacillota</taxon>
        <taxon>Bacilli</taxon>
        <taxon>Bacillales</taxon>
        <taxon>Bacillaceae</taxon>
        <taxon>Cytobacillus</taxon>
    </lineage>
</organism>